<accession>A0A1B8ZEE4</accession>
<dbReference type="STRING" id="651561.BBI00_19190"/>
<organism evidence="2 3">
    <name type="scientific">Chryseobacterium arthrosphaerae</name>
    <dbReference type="NCBI Taxonomy" id="651561"/>
    <lineage>
        <taxon>Bacteria</taxon>
        <taxon>Pseudomonadati</taxon>
        <taxon>Bacteroidota</taxon>
        <taxon>Flavobacteriia</taxon>
        <taxon>Flavobacteriales</taxon>
        <taxon>Weeksellaceae</taxon>
        <taxon>Chryseobacterium group</taxon>
        <taxon>Chryseobacterium</taxon>
    </lineage>
</organism>
<dbReference type="AlphaFoldDB" id="A0A1B8ZEE4"/>
<comment type="caution">
    <text evidence="2">The sequence shown here is derived from an EMBL/GenBank/DDBJ whole genome shotgun (WGS) entry which is preliminary data.</text>
</comment>
<gene>
    <name evidence="2" type="ORF">BBI00_19190</name>
</gene>
<proteinExistence type="predicted"/>
<feature type="chain" id="PRO_5008620467" description="DUF4595 domain-containing protein" evidence="1">
    <location>
        <begin position="25"/>
        <end position="272"/>
    </location>
</feature>
<dbReference type="PROSITE" id="PS51257">
    <property type="entry name" value="PROKAR_LIPOPROTEIN"/>
    <property type="match status" value="1"/>
</dbReference>
<evidence type="ECO:0000313" key="3">
    <source>
        <dbReference type="Proteomes" id="UP000093432"/>
    </source>
</evidence>
<keyword evidence="1" id="KW-0732">Signal</keyword>
<dbReference type="EMBL" id="MAYG01000023">
    <property type="protein sequence ID" value="OCA69992.1"/>
    <property type="molecule type" value="Genomic_DNA"/>
</dbReference>
<reference evidence="3" key="1">
    <citation type="submission" date="2016-07" db="EMBL/GenBank/DDBJ databases">
        <authorList>
            <person name="Florea S."/>
            <person name="Webb J.S."/>
            <person name="Jaromczyk J."/>
            <person name="Schardl C.L."/>
        </authorList>
    </citation>
    <scope>NUCLEOTIDE SEQUENCE [LARGE SCALE GENOMIC DNA]</scope>
    <source>
        <strain evidence="3">CC-VM-7</strain>
    </source>
</reference>
<evidence type="ECO:0000256" key="1">
    <source>
        <dbReference type="SAM" id="SignalP"/>
    </source>
</evidence>
<evidence type="ECO:0008006" key="4">
    <source>
        <dbReference type="Google" id="ProtNLM"/>
    </source>
</evidence>
<protein>
    <recommendedName>
        <fullName evidence="4">DUF4595 domain-containing protein</fullName>
    </recommendedName>
</protein>
<feature type="signal peptide" evidence="1">
    <location>
        <begin position="1"/>
        <end position="24"/>
    </location>
</feature>
<dbReference type="Proteomes" id="UP000093432">
    <property type="component" value="Unassembled WGS sequence"/>
</dbReference>
<sequence>MTMKKLFYIVFALSLFSCSTDNDATENSQADLEPDKGYIFEMDLRSVMPSPEKYYRFSYESGRLKSMLGRSYHHSSIGSVFHPDVLTLFTYSNNKVQIDYLGPEGSEVYRTAYYLMENNRPVKEEIYDNYTKYPSYLVTSKTYTYENNKIKIYQKRGGVEYYTTYFFDSQQNLTKSEILQKAGGIDEKVTTTTYSDFDNAKNPFKKLYLINDDFYEKGLSTNNFRTKETVSQYLPTPANGNTNYPPGYAKDQWSYNYDSNGQILLYYPLKKL</sequence>
<evidence type="ECO:0000313" key="2">
    <source>
        <dbReference type="EMBL" id="OCA69992.1"/>
    </source>
</evidence>
<name>A0A1B8ZEE4_9FLAO</name>